<dbReference type="Proteomes" id="UP000004508">
    <property type="component" value="Unassembled WGS sequence"/>
</dbReference>
<name>D6TVR5_KTERA</name>
<gene>
    <name evidence="1" type="ORF">Krac_5324</name>
</gene>
<dbReference type="STRING" id="485913.Krac_5324"/>
<accession>D6TVR5</accession>
<sequence length="48" mass="5646">MAKQLVFDEDVRRMSKGVKISATMCWQIVMRICLQRTAQKAPFFLRRG</sequence>
<dbReference type="EMBL" id="ADVG01000003">
    <property type="protein sequence ID" value="EFH84298.1"/>
    <property type="molecule type" value="Genomic_DNA"/>
</dbReference>
<comment type="caution">
    <text evidence="1">The sequence shown here is derived from an EMBL/GenBank/DDBJ whole genome shotgun (WGS) entry which is preliminary data.</text>
</comment>
<dbReference type="AlphaFoldDB" id="D6TVR5"/>
<keyword evidence="2" id="KW-1185">Reference proteome</keyword>
<proteinExistence type="predicted"/>
<evidence type="ECO:0000313" key="2">
    <source>
        <dbReference type="Proteomes" id="UP000004508"/>
    </source>
</evidence>
<protein>
    <submittedName>
        <fullName evidence="1">Uncharacterized protein</fullName>
    </submittedName>
</protein>
<organism evidence="1 2">
    <name type="scientific">Ktedonobacter racemifer DSM 44963</name>
    <dbReference type="NCBI Taxonomy" id="485913"/>
    <lineage>
        <taxon>Bacteria</taxon>
        <taxon>Bacillati</taxon>
        <taxon>Chloroflexota</taxon>
        <taxon>Ktedonobacteria</taxon>
        <taxon>Ktedonobacterales</taxon>
        <taxon>Ktedonobacteraceae</taxon>
        <taxon>Ktedonobacter</taxon>
    </lineage>
</organism>
<evidence type="ECO:0000313" key="1">
    <source>
        <dbReference type="EMBL" id="EFH84298.1"/>
    </source>
</evidence>
<reference evidence="1 2" key="1">
    <citation type="journal article" date="2011" name="Stand. Genomic Sci.">
        <title>Non-contiguous finished genome sequence and contextual data of the filamentous soil bacterium Ktedonobacter racemifer type strain (SOSP1-21).</title>
        <authorList>
            <person name="Chang Y.J."/>
            <person name="Land M."/>
            <person name="Hauser L."/>
            <person name="Chertkov O."/>
            <person name="Del Rio T.G."/>
            <person name="Nolan M."/>
            <person name="Copeland A."/>
            <person name="Tice H."/>
            <person name="Cheng J.F."/>
            <person name="Lucas S."/>
            <person name="Han C."/>
            <person name="Goodwin L."/>
            <person name="Pitluck S."/>
            <person name="Ivanova N."/>
            <person name="Ovchinikova G."/>
            <person name="Pati A."/>
            <person name="Chen A."/>
            <person name="Palaniappan K."/>
            <person name="Mavromatis K."/>
            <person name="Liolios K."/>
            <person name="Brettin T."/>
            <person name="Fiebig A."/>
            <person name="Rohde M."/>
            <person name="Abt B."/>
            <person name="Goker M."/>
            <person name="Detter J.C."/>
            <person name="Woyke T."/>
            <person name="Bristow J."/>
            <person name="Eisen J.A."/>
            <person name="Markowitz V."/>
            <person name="Hugenholtz P."/>
            <person name="Kyrpides N.C."/>
            <person name="Klenk H.P."/>
            <person name="Lapidus A."/>
        </authorList>
    </citation>
    <scope>NUCLEOTIDE SEQUENCE [LARGE SCALE GENOMIC DNA]</scope>
    <source>
        <strain evidence="2">DSM 44963</strain>
    </source>
</reference>
<dbReference type="InParanoid" id="D6TVR5"/>